<dbReference type="OrthoDB" id="7254531at2"/>
<feature type="domain" description="6-hydroxymethylpterin diphosphokinase MptE-like" evidence="1">
    <location>
        <begin position="268"/>
        <end position="441"/>
    </location>
</feature>
<dbReference type="InterPro" id="IPR045376">
    <property type="entry name" value="Maf_N"/>
</dbReference>
<organism evidence="3 4">
    <name type="scientific">Pseudoalteromonas ulvae</name>
    <dbReference type="NCBI Taxonomy" id="107327"/>
    <lineage>
        <taxon>Bacteria</taxon>
        <taxon>Pseudomonadati</taxon>
        <taxon>Pseudomonadota</taxon>
        <taxon>Gammaproteobacteria</taxon>
        <taxon>Alteromonadales</taxon>
        <taxon>Pseudoalteromonadaceae</taxon>
        <taxon>Pseudoalteromonas</taxon>
    </lineage>
</organism>
<accession>A0A244CSJ3</accession>
<gene>
    <name evidence="3" type="ORF">B1199_09690</name>
</gene>
<keyword evidence="4" id="KW-1185">Reference proteome</keyword>
<evidence type="ECO:0000259" key="2">
    <source>
        <dbReference type="Pfam" id="PF20157"/>
    </source>
</evidence>
<dbReference type="Pfam" id="PF20157">
    <property type="entry name" value="Maf_flag10_N"/>
    <property type="match status" value="1"/>
</dbReference>
<dbReference type="EMBL" id="MWPV01000002">
    <property type="protein sequence ID" value="OUL58582.1"/>
    <property type="molecule type" value="Genomic_DNA"/>
</dbReference>
<comment type="caution">
    <text evidence="3">The sequence shown here is derived from an EMBL/GenBank/DDBJ whole genome shotgun (WGS) entry which is preliminary data.</text>
</comment>
<reference evidence="3 4" key="1">
    <citation type="submission" date="2017-02" db="EMBL/GenBank/DDBJ databases">
        <title>Pseudoalteromonas ulvae TC14 Genome.</title>
        <authorList>
            <person name="Molmeret M."/>
        </authorList>
    </citation>
    <scope>NUCLEOTIDE SEQUENCE [LARGE SCALE GENOMIC DNA]</scope>
    <source>
        <strain evidence="3">TC14</strain>
    </source>
</reference>
<dbReference type="AlphaFoldDB" id="A0A244CSJ3"/>
<evidence type="ECO:0008006" key="5">
    <source>
        <dbReference type="Google" id="ProtNLM"/>
    </source>
</evidence>
<sequence>MSLDKALLKNILTLTFDTNMHFLKEQFPHLFEKFVNYEPKEYGLELDENNHLNIACNGHFIYAGNPKETVIEQTQCFIKNPIRNIYRITPMSDEEKERNNPIGFKHLDYLTDVARLGAKYEGKALFEDLHTIPIGRFPFLAVIGVGLGYHLEQLAEQNIDHIYIYEPNEDLFYSSLFTLNWRWLVERFQGVNKSITILVGANKESFFEGFQKLFFRFGIFKSGCLSFYKHYESETSGEIVDYILKNGRVLYSGFGFTEDEILSLKHTYENIAKQHAFLKAGTQLMANKIDAPIFICGSGPSLDDDFEIIKENKDKAIIVSCGSSLMALKKYGIKPDIHFEVERTGPVLDWLLAIDDKEYLSDITFIGMNTVYPPVMDLFKETILFLKPNDAASDMVRVTYEHDLSIIYATNPTVVNGALGFFNHVKSNDIYMFGCDFGYIDPNKHHSDKTGYFDAFKETAVVQTQKDQREANFGGVVYTDSTLDSARHAAEYTLRHHVSENDNKTVYNCSNGVKVVGTTALHSNEIVLEKQVDKAEFVQFLKSNSSDSSLDKETWQREIALRIGTIINIIDETMIKPEYLEIDFEPKDIIDIFDTVHQRLMSLDGTKDIVAIRVLNGSVTYMETTVLGYVYLIGNNTYCKSFLKEAFAVMFEYYGVLRTLLLEAAQEMGAKMDD</sequence>
<evidence type="ECO:0000313" key="4">
    <source>
        <dbReference type="Proteomes" id="UP000194841"/>
    </source>
</evidence>
<feature type="domain" description="Glycosyltransferase Maf N-terminal" evidence="2">
    <location>
        <begin position="16"/>
        <end position="251"/>
    </location>
</feature>
<dbReference type="RefSeq" id="WP_086743885.1">
    <property type="nucleotide sequence ID" value="NZ_MWPV01000002.1"/>
</dbReference>
<dbReference type="Pfam" id="PF01973">
    <property type="entry name" value="MptE-like"/>
    <property type="match status" value="1"/>
</dbReference>
<dbReference type="Proteomes" id="UP000194841">
    <property type="component" value="Unassembled WGS sequence"/>
</dbReference>
<proteinExistence type="predicted"/>
<dbReference type="PANTHER" id="PTHR41786:SF1">
    <property type="entry name" value="6-HYDROXYMETHYLPTERIN DIPHOSPHOKINASE MPTE-LIKE DOMAIN-CONTAINING PROTEIN"/>
    <property type="match status" value="1"/>
</dbReference>
<evidence type="ECO:0000259" key="1">
    <source>
        <dbReference type="Pfam" id="PF01973"/>
    </source>
</evidence>
<name>A0A244CSJ3_PSEDV</name>
<protein>
    <recommendedName>
        <fullName evidence="5">DUF115 domain-containing protein</fullName>
    </recommendedName>
</protein>
<dbReference type="PANTHER" id="PTHR41786">
    <property type="entry name" value="MOTILITY ACCESSORY FACTOR MAF"/>
    <property type="match status" value="1"/>
</dbReference>
<dbReference type="InterPro" id="IPR002826">
    <property type="entry name" value="MptE-like"/>
</dbReference>
<evidence type="ECO:0000313" key="3">
    <source>
        <dbReference type="EMBL" id="OUL58582.1"/>
    </source>
</evidence>